<name>A0A0D3KZH3_EMIH1</name>
<dbReference type="HOGENOM" id="CLU_125703_1_0_1"/>
<proteinExistence type="inferred from homology"/>
<dbReference type="InterPro" id="IPR035912">
    <property type="entry name" value="EHR_sf"/>
</dbReference>
<accession>A0A0D3KZH3</accession>
<dbReference type="GeneID" id="17286428"/>
<feature type="region of interest" description="Disordered" evidence="2">
    <location>
        <begin position="1"/>
        <end position="33"/>
    </location>
</feature>
<reference evidence="4" key="1">
    <citation type="journal article" date="2013" name="Nature">
        <title>Pan genome of the phytoplankton Emiliania underpins its global distribution.</title>
        <authorList>
            <person name="Read B.A."/>
            <person name="Kegel J."/>
            <person name="Klute M.J."/>
            <person name="Kuo A."/>
            <person name="Lefebvre S.C."/>
            <person name="Maumus F."/>
            <person name="Mayer C."/>
            <person name="Miller J."/>
            <person name="Monier A."/>
            <person name="Salamov A."/>
            <person name="Young J."/>
            <person name="Aguilar M."/>
            <person name="Claverie J.M."/>
            <person name="Frickenhaus S."/>
            <person name="Gonzalez K."/>
            <person name="Herman E.K."/>
            <person name="Lin Y.C."/>
            <person name="Napier J."/>
            <person name="Ogata H."/>
            <person name="Sarno A.F."/>
            <person name="Shmutz J."/>
            <person name="Schroeder D."/>
            <person name="de Vargas C."/>
            <person name="Verret F."/>
            <person name="von Dassow P."/>
            <person name="Valentin K."/>
            <person name="Van de Peer Y."/>
            <person name="Wheeler G."/>
            <person name="Dacks J.B."/>
            <person name="Delwiche C.F."/>
            <person name="Dyhrman S.T."/>
            <person name="Glockner G."/>
            <person name="John U."/>
            <person name="Richards T."/>
            <person name="Worden A.Z."/>
            <person name="Zhang X."/>
            <person name="Grigoriev I.V."/>
            <person name="Allen A.E."/>
            <person name="Bidle K."/>
            <person name="Borodovsky M."/>
            <person name="Bowler C."/>
            <person name="Brownlee C."/>
            <person name="Cock J.M."/>
            <person name="Elias M."/>
            <person name="Gladyshev V.N."/>
            <person name="Groth M."/>
            <person name="Guda C."/>
            <person name="Hadaegh A."/>
            <person name="Iglesias-Rodriguez M.D."/>
            <person name="Jenkins J."/>
            <person name="Jones B.M."/>
            <person name="Lawson T."/>
            <person name="Leese F."/>
            <person name="Lindquist E."/>
            <person name="Lobanov A."/>
            <person name="Lomsadze A."/>
            <person name="Malik S.B."/>
            <person name="Marsh M.E."/>
            <person name="Mackinder L."/>
            <person name="Mock T."/>
            <person name="Mueller-Roeber B."/>
            <person name="Pagarete A."/>
            <person name="Parker M."/>
            <person name="Probert I."/>
            <person name="Quesneville H."/>
            <person name="Raines C."/>
            <person name="Rensing S.A."/>
            <person name="Riano-Pachon D.M."/>
            <person name="Richier S."/>
            <person name="Rokitta S."/>
            <person name="Shiraiwa Y."/>
            <person name="Soanes D.M."/>
            <person name="van der Giezen M."/>
            <person name="Wahlund T.M."/>
            <person name="Williams B."/>
            <person name="Wilson W."/>
            <person name="Wolfe G."/>
            <person name="Wurch L.L."/>
        </authorList>
    </citation>
    <scope>NUCLEOTIDE SEQUENCE</scope>
</reference>
<dbReference type="Gene3D" id="3.30.2260.10">
    <property type="entry name" value="Enhancer of rudimentary"/>
    <property type="match status" value="1"/>
</dbReference>
<reference evidence="3" key="2">
    <citation type="submission" date="2024-10" db="UniProtKB">
        <authorList>
            <consortium name="EnsemblProtists"/>
        </authorList>
    </citation>
    <scope>IDENTIFICATION</scope>
</reference>
<dbReference type="STRING" id="2903.R1E0H9"/>
<dbReference type="eggNOG" id="KOG1766">
    <property type="taxonomic scope" value="Eukaryota"/>
</dbReference>
<dbReference type="PANTHER" id="PTHR12373:SF0">
    <property type="entry name" value="ENHANCER OF RUDIMENTARY HOMOLOG"/>
    <property type="match status" value="1"/>
</dbReference>
<evidence type="ECO:0000256" key="2">
    <source>
        <dbReference type="SAM" id="MobiDB-lite"/>
    </source>
</evidence>
<dbReference type="OMA" id="RTFMDFN"/>
<dbReference type="AlphaFoldDB" id="A0A0D3KZH3"/>
<evidence type="ECO:0008006" key="5">
    <source>
        <dbReference type="Google" id="ProtNLM"/>
    </source>
</evidence>
<dbReference type="Pfam" id="PF01133">
    <property type="entry name" value="ER"/>
    <property type="match status" value="1"/>
</dbReference>
<dbReference type="RefSeq" id="XP_005793587.1">
    <property type="nucleotide sequence ID" value="XM_005793530.1"/>
</dbReference>
<dbReference type="Proteomes" id="UP000013827">
    <property type="component" value="Unassembled WGS sequence"/>
</dbReference>
<dbReference type="KEGG" id="ehx:EMIHUDRAFT_199379"/>
<dbReference type="PaxDb" id="2903-EOD41158"/>
<evidence type="ECO:0000313" key="4">
    <source>
        <dbReference type="Proteomes" id="UP000013827"/>
    </source>
</evidence>
<dbReference type="EnsemblProtists" id="EOD41158">
    <property type="protein sequence ID" value="EOD41158"/>
    <property type="gene ID" value="EMIHUDRAFT_199379"/>
</dbReference>
<dbReference type="PANTHER" id="PTHR12373">
    <property type="entry name" value="ENHANCER OF RUDIMENTARY ERH"/>
    <property type="match status" value="1"/>
</dbReference>
<sequence>MASTRKPGQVARGQPRKLAAPKPQQVSQGAGAGGHTIMLLQETKNLATRTWSEHPTLRQALDYFVSSYERQLKALNPQARELSYTVEDLHVYIDSMADLSALIFAPATKHYMPRNKTYLKQQLLLQLQSAAR</sequence>
<dbReference type="SUPFAM" id="SSF143875">
    <property type="entry name" value="ERH-like"/>
    <property type="match status" value="1"/>
</dbReference>
<organism evidence="3 4">
    <name type="scientific">Emiliania huxleyi (strain CCMP1516)</name>
    <dbReference type="NCBI Taxonomy" id="280463"/>
    <lineage>
        <taxon>Eukaryota</taxon>
        <taxon>Haptista</taxon>
        <taxon>Haptophyta</taxon>
        <taxon>Prymnesiophyceae</taxon>
        <taxon>Isochrysidales</taxon>
        <taxon>Noelaerhabdaceae</taxon>
        <taxon>Emiliania</taxon>
    </lineage>
</organism>
<evidence type="ECO:0000313" key="3">
    <source>
        <dbReference type="EnsemblProtists" id="EOD41158"/>
    </source>
</evidence>
<protein>
    <recommendedName>
        <fullName evidence="5">Enhancer of rudimentary</fullName>
    </recommendedName>
</protein>
<dbReference type="InterPro" id="IPR000781">
    <property type="entry name" value="ERH"/>
</dbReference>
<comment type="similarity">
    <text evidence="1">Belongs to the E(R) family.</text>
</comment>
<keyword evidence="4" id="KW-1185">Reference proteome</keyword>
<evidence type="ECO:0000256" key="1">
    <source>
        <dbReference type="ARBA" id="ARBA00007491"/>
    </source>
</evidence>